<evidence type="ECO:0000256" key="1">
    <source>
        <dbReference type="SAM" id="SignalP"/>
    </source>
</evidence>
<dbReference type="Gene3D" id="3.10.100.10">
    <property type="entry name" value="Mannose-Binding Protein A, subunit A"/>
    <property type="match status" value="2"/>
</dbReference>
<sequence>MSPLCFPLLVSIALAFGQASSKDSVKCKEGREEFHGSCYYLANASQTWAEAQQTCKSTGGNLVSIGSEEEDNFVKSLFNNTVVWIGGYRKQPDAMAWKWVSGENMEYSNWSSGQPRTFVDKNYIMMFKDGTWGNEVGTLPYPFVCEENPIPTCDDGYFLFRSYCYAFKEEKLAFVDAQKDCVANGGNLASVHSDKENKFLVKLTQKTYAWIGGRRDEENSEIWLWTDHTPFNYDGWAKKQPAANPANLCILMNYPDGVDSVGWSNELCDFAYSYVCEKPQLVAKSQ</sequence>
<proteinExistence type="predicted"/>
<dbReference type="Proteomes" id="UP001591681">
    <property type="component" value="Unassembled WGS sequence"/>
</dbReference>
<dbReference type="AlphaFoldDB" id="A0ABD1KIM7"/>
<dbReference type="Pfam" id="PF00059">
    <property type="entry name" value="Lectin_C"/>
    <property type="match status" value="2"/>
</dbReference>
<dbReference type="InterPro" id="IPR001304">
    <property type="entry name" value="C-type_lectin-like"/>
</dbReference>
<reference evidence="3 4" key="1">
    <citation type="submission" date="2024-09" db="EMBL/GenBank/DDBJ databases">
        <title>A chromosome-level genome assembly of Gray's grenadier anchovy, Coilia grayii.</title>
        <authorList>
            <person name="Fu Z."/>
        </authorList>
    </citation>
    <scope>NUCLEOTIDE SEQUENCE [LARGE SCALE GENOMIC DNA]</scope>
    <source>
        <strain evidence="3">G4</strain>
        <tissue evidence="3">Muscle</tissue>
    </source>
</reference>
<dbReference type="CDD" id="cd00037">
    <property type="entry name" value="CLECT"/>
    <property type="match status" value="2"/>
</dbReference>
<dbReference type="EMBL" id="JBHFQA010000005">
    <property type="protein sequence ID" value="KAL2098959.1"/>
    <property type="molecule type" value="Genomic_DNA"/>
</dbReference>
<name>A0ABD1KIM7_9TELE</name>
<evidence type="ECO:0000313" key="3">
    <source>
        <dbReference type="EMBL" id="KAL2098959.1"/>
    </source>
</evidence>
<feature type="domain" description="C-type lectin" evidence="2">
    <location>
        <begin position="34"/>
        <end position="146"/>
    </location>
</feature>
<feature type="signal peptide" evidence="1">
    <location>
        <begin position="1"/>
        <end position="19"/>
    </location>
</feature>
<feature type="chain" id="PRO_5044880157" description="C-type lectin domain-containing protein" evidence="1">
    <location>
        <begin position="20"/>
        <end position="286"/>
    </location>
</feature>
<dbReference type="SMART" id="SM00034">
    <property type="entry name" value="CLECT"/>
    <property type="match status" value="2"/>
</dbReference>
<comment type="caution">
    <text evidence="3">The sequence shown here is derived from an EMBL/GenBank/DDBJ whole genome shotgun (WGS) entry which is preliminary data.</text>
</comment>
<gene>
    <name evidence="3" type="ORF">ACEWY4_005439</name>
</gene>
<dbReference type="InterPro" id="IPR016187">
    <property type="entry name" value="CTDL_fold"/>
</dbReference>
<dbReference type="SUPFAM" id="SSF56436">
    <property type="entry name" value="C-type lectin-like"/>
    <property type="match status" value="2"/>
</dbReference>
<evidence type="ECO:0000259" key="2">
    <source>
        <dbReference type="PROSITE" id="PS50041"/>
    </source>
</evidence>
<keyword evidence="1" id="KW-0732">Signal</keyword>
<dbReference type="InterPro" id="IPR016186">
    <property type="entry name" value="C-type_lectin-like/link_sf"/>
</dbReference>
<evidence type="ECO:0000313" key="4">
    <source>
        <dbReference type="Proteomes" id="UP001591681"/>
    </source>
</evidence>
<dbReference type="PROSITE" id="PS50041">
    <property type="entry name" value="C_TYPE_LECTIN_2"/>
    <property type="match status" value="2"/>
</dbReference>
<organism evidence="3 4">
    <name type="scientific">Coilia grayii</name>
    <name type="common">Gray's grenadier anchovy</name>
    <dbReference type="NCBI Taxonomy" id="363190"/>
    <lineage>
        <taxon>Eukaryota</taxon>
        <taxon>Metazoa</taxon>
        <taxon>Chordata</taxon>
        <taxon>Craniata</taxon>
        <taxon>Vertebrata</taxon>
        <taxon>Euteleostomi</taxon>
        <taxon>Actinopterygii</taxon>
        <taxon>Neopterygii</taxon>
        <taxon>Teleostei</taxon>
        <taxon>Clupei</taxon>
        <taxon>Clupeiformes</taxon>
        <taxon>Clupeoidei</taxon>
        <taxon>Engraulidae</taxon>
        <taxon>Coilinae</taxon>
        <taxon>Coilia</taxon>
    </lineage>
</organism>
<dbReference type="InterPro" id="IPR050111">
    <property type="entry name" value="C-type_lectin/snaclec_domain"/>
</dbReference>
<keyword evidence="4" id="KW-1185">Reference proteome</keyword>
<dbReference type="PANTHER" id="PTHR22803">
    <property type="entry name" value="MANNOSE, PHOSPHOLIPASE, LECTIN RECEPTOR RELATED"/>
    <property type="match status" value="1"/>
</dbReference>
<feature type="domain" description="C-type lectin" evidence="2">
    <location>
        <begin position="160"/>
        <end position="277"/>
    </location>
</feature>
<protein>
    <recommendedName>
        <fullName evidence="2">C-type lectin domain-containing protein</fullName>
    </recommendedName>
</protein>
<accession>A0ABD1KIM7</accession>